<dbReference type="InterPro" id="IPR023401">
    <property type="entry name" value="ODC_N"/>
</dbReference>
<comment type="caution">
    <text evidence="2">The sequence shown here is derived from an EMBL/GenBank/DDBJ whole genome shotgun (WGS) entry which is preliminary data.</text>
</comment>
<dbReference type="Proteomes" id="UP000051461">
    <property type="component" value="Unassembled WGS sequence"/>
</dbReference>
<dbReference type="InterPro" id="IPR036291">
    <property type="entry name" value="NAD(P)-bd_dom_sf"/>
</dbReference>
<dbReference type="PIRSF" id="PIRSF001439">
    <property type="entry name" value="CryM"/>
    <property type="match status" value="1"/>
</dbReference>
<comment type="similarity">
    <text evidence="1">Belongs to the ornithine cyclodeaminase/mu-crystallin family.</text>
</comment>
<dbReference type="GO" id="GO:0005737">
    <property type="term" value="C:cytoplasm"/>
    <property type="evidence" value="ECO:0007669"/>
    <property type="project" value="TreeGrafter"/>
</dbReference>
<dbReference type="RefSeq" id="WP_057904120.1">
    <property type="nucleotide sequence ID" value="NZ_AZDA01000034.1"/>
</dbReference>
<dbReference type="PANTHER" id="PTHR13812">
    <property type="entry name" value="KETIMINE REDUCTASE MU-CRYSTALLIN"/>
    <property type="match status" value="1"/>
</dbReference>
<dbReference type="EMBL" id="AZDA01000034">
    <property type="protein sequence ID" value="KRK39856.1"/>
    <property type="molecule type" value="Genomic_DNA"/>
</dbReference>
<evidence type="ECO:0000313" key="3">
    <source>
        <dbReference type="Proteomes" id="UP000051461"/>
    </source>
</evidence>
<protein>
    <submittedName>
        <fullName evidence="2">Ornithine cyclodeaminase</fullName>
    </submittedName>
</protein>
<reference evidence="2 3" key="1">
    <citation type="journal article" date="2015" name="Genome Announc.">
        <title>Expanding the biotechnology potential of lactobacilli through comparative genomics of 213 strains and associated genera.</title>
        <authorList>
            <person name="Sun Z."/>
            <person name="Harris H.M."/>
            <person name="McCann A."/>
            <person name="Guo C."/>
            <person name="Argimon S."/>
            <person name="Zhang W."/>
            <person name="Yang X."/>
            <person name="Jeffery I.B."/>
            <person name="Cooney J.C."/>
            <person name="Kagawa T.F."/>
            <person name="Liu W."/>
            <person name="Song Y."/>
            <person name="Salvetti E."/>
            <person name="Wrobel A."/>
            <person name="Rasinkangas P."/>
            <person name="Parkhill J."/>
            <person name="Rea M.C."/>
            <person name="O'Sullivan O."/>
            <person name="Ritari J."/>
            <person name="Douillard F.P."/>
            <person name="Paul Ross R."/>
            <person name="Yang R."/>
            <person name="Briner A.E."/>
            <person name="Felis G.E."/>
            <person name="de Vos W.M."/>
            <person name="Barrangou R."/>
            <person name="Klaenhammer T.R."/>
            <person name="Caufield P.W."/>
            <person name="Cui Y."/>
            <person name="Zhang H."/>
            <person name="O'Toole P.W."/>
        </authorList>
    </citation>
    <scope>NUCLEOTIDE SEQUENCE [LARGE SCALE GENOMIC DNA]</scope>
    <source>
        <strain evidence="2 3">DSM 20003</strain>
    </source>
</reference>
<accession>A0A0R1H050</accession>
<dbReference type="AlphaFoldDB" id="A0A0R1H050"/>
<dbReference type="PANTHER" id="PTHR13812:SF19">
    <property type="entry name" value="KETIMINE REDUCTASE MU-CRYSTALLIN"/>
    <property type="match status" value="1"/>
</dbReference>
<dbReference type="OrthoDB" id="9792005at2"/>
<dbReference type="SUPFAM" id="SSF51735">
    <property type="entry name" value="NAD(P)-binding Rossmann-fold domains"/>
    <property type="match status" value="1"/>
</dbReference>
<proteinExistence type="inferred from homology"/>
<gene>
    <name evidence="2" type="ORF">FC07_GL002258</name>
</gene>
<dbReference type="PATRIC" id="fig|1423726.3.peg.2344"/>
<dbReference type="STRING" id="1423726.FC07_GL002258"/>
<dbReference type="GO" id="GO:0019752">
    <property type="term" value="P:carboxylic acid metabolic process"/>
    <property type="evidence" value="ECO:0007669"/>
    <property type="project" value="UniProtKB-ARBA"/>
</dbReference>
<dbReference type="Gene3D" id="3.40.50.720">
    <property type="entry name" value="NAD(P)-binding Rossmann-like Domain"/>
    <property type="match status" value="1"/>
</dbReference>
<dbReference type="Pfam" id="PF02423">
    <property type="entry name" value="OCD_Mu_crystall"/>
    <property type="match status" value="1"/>
</dbReference>
<sequence>MLILNQATLQQALTMSQAIAACREAFQSMVQGQTKVPLRTNLAIDDQRQLLVMPAYAAQPEALGIKVLSVYPENRQRGLPTIPATMVSLDATTGQVNALLDGTYLTQLRTGALQGVATAALARPDAQIGALIGTGGQAAMQLAAMLAVRPLTEVRIYSPHFEHVQAFIEQQQPLTQAKLVATKTAKACVTNADVITTVTTATQPTFEAAWVKPGAHVNGVGAYTPDMCELPTALFKQAAHIFYDTKSGVLAEAGDVQTALQANAFQPAAAQEIGTLLLDASQGRQTDQEITVFKSVGTAALDVTVAQAALEQAKKQGLGQQIDF</sequence>
<dbReference type="Gene3D" id="3.30.1780.10">
    <property type="entry name" value="ornithine cyclodeaminase, domain 1"/>
    <property type="match status" value="1"/>
</dbReference>
<organism evidence="2 3">
    <name type="scientific">Loigolactobacillus bifermentans DSM 20003</name>
    <dbReference type="NCBI Taxonomy" id="1423726"/>
    <lineage>
        <taxon>Bacteria</taxon>
        <taxon>Bacillati</taxon>
        <taxon>Bacillota</taxon>
        <taxon>Bacilli</taxon>
        <taxon>Lactobacillales</taxon>
        <taxon>Lactobacillaceae</taxon>
        <taxon>Loigolactobacillus</taxon>
    </lineage>
</organism>
<evidence type="ECO:0000256" key="1">
    <source>
        <dbReference type="ARBA" id="ARBA00008903"/>
    </source>
</evidence>
<dbReference type="GO" id="GO:0016491">
    <property type="term" value="F:oxidoreductase activity"/>
    <property type="evidence" value="ECO:0007669"/>
    <property type="project" value="UniProtKB-ARBA"/>
</dbReference>
<evidence type="ECO:0000313" key="2">
    <source>
        <dbReference type="EMBL" id="KRK39856.1"/>
    </source>
</evidence>
<dbReference type="FunFam" id="3.40.50.720:FF:000311">
    <property type="entry name" value="Ornithine cyclodeaminase"/>
    <property type="match status" value="1"/>
</dbReference>
<name>A0A0R1H050_9LACO</name>
<keyword evidence="3" id="KW-1185">Reference proteome</keyword>
<dbReference type="InterPro" id="IPR003462">
    <property type="entry name" value="ODC_Mu_crystall"/>
</dbReference>